<dbReference type="OrthoDB" id="120057at2759"/>
<feature type="region of interest" description="Disordered" evidence="1">
    <location>
        <begin position="1"/>
        <end position="25"/>
    </location>
</feature>
<gene>
    <name evidence="2" type="ORF">PITG_15550</name>
</gene>
<dbReference type="GeneID" id="9465605"/>
<accession>D0NT21</accession>
<proteinExistence type="predicted"/>
<protein>
    <submittedName>
        <fullName evidence="2">Uncharacterized protein</fullName>
    </submittedName>
</protein>
<evidence type="ECO:0000313" key="3">
    <source>
        <dbReference type="Proteomes" id="UP000006643"/>
    </source>
</evidence>
<dbReference type="Proteomes" id="UP000006643">
    <property type="component" value="Unassembled WGS sequence"/>
</dbReference>
<reference evidence="3" key="1">
    <citation type="journal article" date="2009" name="Nature">
        <title>Genome sequence and analysis of the Irish potato famine pathogen Phytophthora infestans.</title>
        <authorList>
            <consortium name="The Broad Institute Genome Sequencing Platform"/>
            <person name="Haas B.J."/>
            <person name="Kamoun S."/>
            <person name="Zody M.C."/>
            <person name="Jiang R.H."/>
            <person name="Handsaker R.E."/>
            <person name="Cano L.M."/>
            <person name="Grabherr M."/>
            <person name="Kodira C.D."/>
            <person name="Raffaele S."/>
            <person name="Torto-Alalibo T."/>
            <person name="Bozkurt T.O."/>
            <person name="Ah-Fong A.M."/>
            <person name="Alvarado L."/>
            <person name="Anderson V.L."/>
            <person name="Armstrong M.R."/>
            <person name="Avrova A."/>
            <person name="Baxter L."/>
            <person name="Beynon J."/>
            <person name="Boevink P.C."/>
            <person name="Bollmann S.R."/>
            <person name="Bos J.I."/>
            <person name="Bulone V."/>
            <person name="Cai G."/>
            <person name="Cakir C."/>
            <person name="Carrington J.C."/>
            <person name="Chawner M."/>
            <person name="Conti L."/>
            <person name="Costanzo S."/>
            <person name="Ewan R."/>
            <person name="Fahlgren N."/>
            <person name="Fischbach M.A."/>
            <person name="Fugelstad J."/>
            <person name="Gilroy E.M."/>
            <person name="Gnerre S."/>
            <person name="Green P.J."/>
            <person name="Grenville-Briggs L.J."/>
            <person name="Griffith J."/>
            <person name="Grunwald N.J."/>
            <person name="Horn K."/>
            <person name="Horner N.R."/>
            <person name="Hu C.H."/>
            <person name="Huitema E."/>
            <person name="Jeong D.H."/>
            <person name="Jones A.M."/>
            <person name="Jones J.D."/>
            <person name="Jones R.W."/>
            <person name="Karlsson E.K."/>
            <person name="Kunjeti S.G."/>
            <person name="Lamour K."/>
            <person name="Liu Z."/>
            <person name="Ma L."/>
            <person name="Maclean D."/>
            <person name="Chibucos M.C."/>
            <person name="McDonald H."/>
            <person name="McWalters J."/>
            <person name="Meijer H.J."/>
            <person name="Morgan W."/>
            <person name="Morris P.F."/>
            <person name="Munro C.A."/>
            <person name="O'Neill K."/>
            <person name="Ospina-Giraldo M."/>
            <person name="Pinzon A."/>
            <person name="Pritchard L."/>
            <person name="Ramsahoye B."/>
            <person name="Ren Q."/>
            <person name="Restrepo S."/>
            <person name="Roy S."/>
            <person name="Sadanandom A."/>
            <person name="Savidor A."/>
            <person name="Schornack S."/>
            <person name="Schwartz D.C."/>
            <person name="Schumann U.D."/>
            <person name="Schwessinger B."/>
            <person name="Seyer L."/>
            <person name="Sharpe T."/>
            <person name="Silvar C."/>
            <person name="Song J."/>
            <person name="Studholme D.J."/>
            <person name="Sykes S."/>
            <person name="Thines M."/>
            <person name="van de Vondervoort P.J."/>
            <person name="Phuntumart V."/>
            <person name="Wawra S."/>
            <person name="Weide R."/>
            <person name="Win J."/>
            <person name="Young C."/>
            <person name="Zhou S."/>
            <person name="Fry W."/>
            <person name="Meyers B.C."/>
            <person name="van West P."/>
            <person name="Ristaino J."/>
            <person name="Govers F."/>
            <person name="Birch P.R."/>
            <person name="Whisson S.C."/>
            <person name="Judelson H.S."/>
            <person name="Nusbaum C."/>
        </authorList>
    </citation>
    <scope>NUCLEOTIDE SEQUENCE [LARGE SCALE GENOMIC DNA]</scope>
    <source>
        <strain evidence="3">T30-4</strain>
    </source>
</reference>
<organism evidence="2 3">
    <name type="scientific">Phytophthora infestans (strain T30-4)</name>
    <name type="common">Potato late blight agent</name>
    <dbReference type="NCBI Taxonomy" id="403677"/>
    <lineage>
        <taxon>Eukaryota</taxon>
        <taxon>Sar</taxon>
        <taxon>Stramenopiles</taxon>
        <taxon>Oomycota</taxon>
        <taxon>Peronosporomycetes</taxon>
        <taxon>Peronosporales</taxon>
        <taxon>Peronosporaceae</taxon>
        <taxon>Phytophthora</taxon>
    </lineage>
</organism>
<feature type="compositionally biased region" description="Basic and acidic residues" evidence="1">
    <location>
        <begin position="12"/>
        <end position="24"/>
    </location>
</feature>
<name>D0NT21_PHYIT</name>
<evidence type="ECO:0000313" key="2">
    <source>
        <dbReference type="EMBL" id="EEY64777.1"/>
    </source>
</evidence>
<keyword evidence="3" id="KW-1185">Reference proteome</keyword>
<dbReference type="AlphaFoldDB" id="D0NT21"/>
<dbReference type="KEGG" id="pif:PITG_15550"/>
<dbReference type="OMA" id="DPLQNME"/>
<dbReference type="HOGENOM" id="CLU_054307_1_0_1"/>
<sequence length="328" mass="37282">MSTTSPAPAPQEHVRVSPYPERRRSPVSSEVYQPVASHLYRLIVQPIVKATVGERDSSGNTLDPFVAGGTSFQEILQKLWEQFSPQVKGRAVKTDGTWTIEPATLSSWTKLMVFKVKKHIVDSSKSEGVWNIWLQSMHDKTVTLLIYDYGVGIGRKQDRQTFMKDCIRPAETDRAGASAEVSLREIVSRLQDTWGATYVGEAIVWRMWANEVTRTLDRSTWDDAIRAPPPSRILKLLRASDSRMQEHLNSINQSTHMALDCVNASIAEAVRLRNDWDAYGRRLECFEISLQTRKAQIESFLHHIDLPDPDELADPLENMENVEDIEHQ</sequence>
<evidence type="ECO:0000256" key="1">
    <source>
        <dbReference type="SAM" id="MobiDB-lite"/>
    </source>
</evidence>
<dbReference type="EMBL" id="DS028159">
    <property type="protein sequence ID" value="EEY64777.1"/>
    <property type="molecule type" value="Genomic_DNA"/>
</dbReference>
<dbReference type="eggNOG" id="ENOG502SQVU">
    <property type="taxonomic scope" value="Eukaryota"/>
</dbReference>
<dbReference type="RefSeq" id="XP_002897704.1">
    <property type="nucleotide sequence ID" value="XM_002897658.1"/>
</dbReference>
<dbReference type="InParanoid" id="D0NT21"/>
<dbReference type="VEuPathDB" id="FungiDB:PITG_15550"/>